<protein>
    <recommendedName>
        <fullName evidence="1">Reverse transcriptase domain-containing protein</fullName>
    </recommendedName>
</protein>
<evidence type="ECO:0000259" key="1">
    <source>
        <dbReference type="PROSITE" id="PS50878"/>
    </source>
</evidence>
<evidence type="ECO:0000313" key="2">
    <source>
        <dbReference type="Proteomes" id="UP001652660"/>
    </source>
</evidence>
<evidence type="ECO:0000313" key="3">
    <source>
        <dbReference type="RefSeq" id="XP_027082422.1"/>
    </source>
</evidence>
<dbReference type="AlphaFoldDB" id="A0A6P6TWZ0"/>
<dbReference type="Proteomes" id="UP001652660">
    <property type="component" value="Chromosome 8e"/>
</dbReference>
<gene>
    <name evidence="3" type="primary">LOC113704748</name>
</gene>
<dbReference type="RefSeq" id="XP_027082422.1">
    <property type="nucleotide sequence ID" value="XM_027226621.1"/>
</dbReference>
<reference evidence="3" key="2">
    <citation type="submission" date="2025-08" db="UniProtKB">
        <authorList>
            <consortium name="RefSeq"/>
        </authorList>
    </citation>
    <scope>IDENTIFICATION</scope>
    <source>
        <tissue evidence="3">Leaves</tissue>
    </source>
</reference>
<dbReference type="OrthoDB" id="1304301at2759"/>
<dbReference type="Pfam" id="PF04802">
    <property type="entry name" value="PP4R3"/>
    <property type="match status" value="1"/>
</dbReference>
<organism evidence="2 3">
    <name type="scientific">Coffea arabica</name>
    <name type="common">Arabian coffee</name>
    <dbReference type="NCBI Taxonomy" id="13443"/>
    <lineage>
        <taxon>Eukaryota</taxon>
        <taxon>Viridiplantae</taxon>
        <taxon>Streptophyta</taxon>
        <taxon>Embryophyta</taxon>
        <taxon>Tracheophyta</taxon>
        <taxon>Spermatophyta</taxon>
        <taxon>Magnoliopsida</taxon>
        <taxon>eudicotyledons</taxon>
        <taxon>Gunneridae</taxon>
        <taxon>Pentapetalae</taxon>
        <taxon>asterids</taxon>
        <taxon>lamiids</taxon>
        <taxon>Gentianales</taxon>
        <taxon>Rubiaceae</taxon>
        <taxon>Ixoroideae</taxon>
        <taxon>Gardenieae complex</taxon>
        <taxon>Bertiereae - Coffeeae clade</taxon>
        <taxon>Coffeeae</taxon>
        <taxon>Coffea</taxon>
    </lineage>
</organism>
<dbReference type="InterPro" id="IPR000477">
    <property type="entry name" value="RT_dom"/>
</dbReference>
<dbReference type="PANTHER" id="PTHR33116">
    <property type="entry name" value="REVERSE TRANSCRIPTASE ZINC-BINDING DOMAIN-CONTAINING PROTEIN-RELATED-RELATED"/>
    <property type="match status" value="1"/>
</dbReference>
<reference evidence="2" key="1">
    <citation type="journal article" date="2025" name="Foods">
        <title>Unveiling the Microbial Signatures of Arabica Coffee Cherries: Insights into Ripeness Specific Diversity, Functional Traits, and Implications for Quality and Safety.</title>
        <authorList>
            <consortium name="RefSeq"/>
            <person name="Tenea G.N."/>
            <person name="Cifuentes V."/>
            <person name="Reyes P."/>
            <person name="Cevallos-Vallejos M."/>
        </authorList>
    </citation>
    <scope>NUCLEOTIDE SEQUENCE [LARGE SCALE GENOMIC DNA]</scope>
</reference>
<dbReference type="InterPro" id="IPR026960">
    <property type="entry name" value="RVT-Znf"/>
</dbReference>
<name>A0A6P6TWZ0_COFAR</name>
<dbReference type="Pfam" id="PF00078">
    <property type="entry name" value="RVT_1"/>
    <property type="match status" value="1"/>
</dbReference>
<dbReference type="GeneID" id="113704748"/>
<dbReference type="Pfam" id="PF13966">
    <property type="entry name" value="zf-RVT"/>
    <property type="match status" value="1"/>
</dbReference>
<feature type="domain" description="Reverse transcriptase" evidence="1">
    <location>
        <begin position="1"/>
        <end position="303"/>
    </location>
</feature>
<dbReference type="InterPro" id="IPR006887">
    <property type="entry name" value="P4R3-like_central_dom"/>
</dbReference>
<proteinExistence type="predicted"/>
<dbReference type="PANTHER" id="PTHR33116:SF82">
    <property type="entry name" value="RNASE H FAMILY PROTEIN"/>
    <property type="match status" value="1"/>
</dbReference>
<dbReference type="PROSITE" id="PS50878">
    <property type="entry name" value="RT_POL"/>
    <property type="match status" value="1"/>
</dbReference>
<accession>A0A6P6TWZ0</accession>
<sequence length="879" mass="100287">MVVEYFAEALAQSDQVQVDQSWLDVIPSIVSEQENEALQQVPTEEEVKKVIFQMNGESSLGPDGFTGSFFTSCWEIVKGDVCRAVWDFFAGAQLPWGYTSTLLALIPKISGKKVRGSNVALKLDMVKAYDQVSWCFLIQVMRKFGFGERWIDMIWLLISSCHFSVLLNGKPYGFFRSSRGLHQGDPLSPALFIIAAEVLSRGLNTLVGDRQFSPYFVARGYPPLTHLAYTDDIIIFCNGSKRSLACVMEVLGKYQRISGQLVNASKSYFLVDRMVSLIRCRVIARTTGFSFKELPVTYLGCPLYAGRRVRSLFNGLLDKVSQRLNSWRGRWLSMSARAILIKHVLSSIPIHILAVLVPPKGVIAELEWVLAQFFWGESEFGFKWHWSAWKILCHPVEEGGVGFRSLQAIIEVFSCKFWWLFRCGLSLWAQFIRARYVGELHPNQVFISPKFSPSGKRMFGVQFSMEMWLKWDLSRGDVAFWWDNWSGLGPLAWRFPDLASNTWVYDFLHEGQWDHLALAAFPSEVTESTADSFFCFGKVPDGLVWTLQPSGEFSTKSAYQVVRSSGVRSWAFASIWHSLIPQKFSFLMWRLLHEQLPVDDVLAKFQSLGIATPSVACVRSQCYKWWLLSVKGRAFRWLSPVLPLLIVWFLWWARNMARFEGRSISVGQVRGWIIHELRLLIQVYFPTMTRVPLQWVEILDSLSGLRRSLVSTLVRWVCPLDGFFKLNSDGCSTLRGEGSGGVIRDSCRRLILAFADFFGPLFTGEGRGLVAICPVVRAIRNAVPEYHQFRHYYREGMLWLTHWLPTRESIIDIFYEKHLGHLIDVITSSCPPDSIAQAVSKSGRSDEESGNQISVKPEILLNICDLLCFCVLHHPYRIK</sequence>
<keyword evidence="2" id="KW-1185">Reference proteome</keyword>